<evidence type="ECO:0000313" key="1">
    <source>
        <dbReference type="EMBL" id="OMJ81109.1"/>
    </source>
</evidence>
<dbReference type="AlphaFoldDB" id="A0A1R2BWB4"/>
<dbReference type="Proteomes" id="UP000187209">
    <property type="component" value="Unassembled WGS sequence"/>
</dbReference>
<protein>
    <submittedName>
        <fullName evidence="1">Uncharacterized protein</fullName>
    </submittedName>
</protein>
<dbReference type="EMBL" id="MPUH01000393">
    <property type="protein sequence ID" value="OMJ81109.1"/>
    <property type="molecule type" value="Genomic_DNA"/>
</dbReference>
<sequence length="73" mass="8326">MITNMEFSPSIQKKIIKALRNLKLSGVKAHKHCKKSKKSAKVIPLDIYMCPELVGSAFSNNYQIVLYKEKDQT</sequence>
<organism evidence="1 2">
    <name type="scientific">Stentor coeruleus</name>
    <dbReference type="NCBI Taxonomy" id="5963"/>
    <lineage>
        <taxon>Eukaryota</taxon>
        <taxon>Sar</taxon>
        <taxon>Alveolata</taxon>
        <taxon>Ciliophora</taxon>
        <taxon>Postciliodesmatophora</taxon>
        <taxon>Heterotrichea</taxon>
        <taxon>Heterotrichida</taxon>
        <taxon>Stentoridae</taxon>
        <taxon>Stentor</taxon>
    </lineage>
</organism>
<proteinExistence type="predicted"/>
<keyword evidence="2" id="KW-1185">Reference proteome</keyword>
<gene>
    <name evidence="1" type="ORF">SteCoe_18470</name>
</gene>
<reference evidence="1 2" key="1">
    <citation type="submission" date="2016-11" db="EMBL/GenBank/DDBJ databases">
        <title>The macronuclear genome of Stentor coeruleus: a giant cell with tiny introns.</title>
        <authorList>
            <person name="Slabodnick M."/>
            <person name="Ruby J.G."/>
            <person name="Reiff S.B."/>
            <person name="Swart E.C."/>
            <person name="Gosai S."/>
            <person name="Prabakaran S."/>
            <person name="Witkowska E."/>
            <person name="Larue G.E."/>
            <person name="Fisher S."/>
            <person name="Freeman R.M."/>
            <person name="Gunawardena J."/>
            <person name="Chu W."/>
            <person name="Stover N.A."/>
            <person name="Gregory B.D."/>
            <person name="Nowacki M."/>
            <person name="Derisi J."/>
            <person name="Roy S.W."/>
            <person name="Marshall W.F."/>
            <person name="Sood P."/>
        </authorList>
    </citation>
    <scope>NUCLEOTIDE SEQUENCE [LARGE SCALE GENOMIC DNA]</scope>
    <source>
        <strain evidence="1">WM001</strain>
    </source>
</reference>
<name>A0A1R2BWB4_9CILI</name>
<comment type="caution">
    <text evidence="1">The sequence shown here is derived from an EMBL/GenBank/DDBJ whole genome shotgun (WGS) entry which is preliminary data.</text>
</comment>
<evidence type="ECO:0000313" key="2">
    <source>
        <dbReference type="Proteomes" id="UP000187209"/>
    </source>
</evidence>
<accession>A0A1R2BWB4</accession>